<name>A0AAE0P5V9_9PEZI</name>
<dbReference type="Proteomes" id="UP001285441">
    <property type="component" value="Unassembled WGS sequence"/>
</dbReference>
<accession>A0AAE0P5V9</accession>
<keyword evidence="2" id="KW-0732">Signal</keyword>
<evidence type="ECO:0008006" key="5">
    <source>
        <dbReference type="Google" id="ProtNLM"/>
    </source>
</evidence>
<comment type="caution">
    <text evidence="3">The sequence shown here is derived from an EMBL/GenBank/DDBJ whole genome shotgun (WGS) entry which is preliminary data.</text>
</comment>
<feature type="chain" id="PRO_5042133394" description="Extracellular membrane protein CFEM domain-containing protein" evidence="2">
    <location>
        <begin position="24"/>
        <end position="183"/>
    </location>
</feature>
<feature type="region of interest" description="Disordered" evidence="1">
    <location>
        <begin position="126"/>
        <end position="152"/>
    </location>
</feature>
<gene>
    <name evidence="3" type="ORF">B0H63DRAFT_459528</name>
</gene>
<dbReference type="AlphaFoldDB" id="A0AAE0P5V9"/>
<reference evidence="3" key="2">
    <citation type="submission" date="2023-06" db="EMBL/GenBank/DDBJ databases">
        <authorList>
            <consortium name="Lawrence Berkeley National Laboratory"/>
            <person name="Haridas S."/>
            <person name="Hensen N."/>
            <person name="Bonometti L."/>
            <person name="Westerberg I."/>
            <person name="Brannstrom I.O."/>
            <person name="Guillou S."/>
            <person name="Cros-Aarteil S."/>
            <person name="Calhoun S."/>
            <person name="Kuo A."/>
            <person name="Mondo S."/>
            <person name="Pangilinan J."/>
            <person name="Riley R."/>
            <person name="LaButti K."/>
            <person name="Andreopoulos B."/>
            <person name="Lipzen A."/>
            <person name="Chen C."/>
            <person name="Yanf M."/>
            <person name="Daum C."/>
            <person name="Ng V."/>
            <person name="Clum A."/>
            <person name="Steindorff A."/>
            <person name="Ohm R."/>
            <person name="Martin F."/>
            <person name="Silar P."/>
            <person name="Natvig D."/>
            <person name="Lalanne C."/>
            <person name="Gautier V."/>
            <person name="Ament-velasquez S.L."/>
            <person name="Kruys A."/>
            <person name="Hutchinson M.I."/>
            <person name="Powell A.J."/>
            <person name="Barry K."/>
            <person name="Miller A.N."/>
            <person name="Grigoriev I.V."/>
            <person name="Debuchy R."/>
            <person name="Gladieux P."/>
            <person name="Thoren M.H."/>
            <person name="Johannesson H."/>
        </authorList>
    </citation>
    <scope>NUCLEOTIDE SEQUENCE</scope>
    <source>
        <strain evidence="3">CBS 232.78</strain>
    </source>
</reference>
<feature type="non-terminal residue" evidence="3">
    <location>
        <position position="1"/>
    </location>
</feature>
<reference evidence="3" key="1">
    <citation type="journal article" date="2023" name="Mol. Phylogenet. Evol.">
        <title>Genome-scale phylogeny and comparative genomics of the fungal order Sordariales.</title>
        <authorList>
            <person name="Hensen N."/>
            <person name="Bonometti L."/>
            <person name="Westerberg I."/>
            <person name="Brannstrom I.O."/>
            <person name="Guillou S."/>
            <person name="Cros-Aarteil S."/>
            <person name="Calhoun S."/>
            <person name="Haridas S."/>
            <person name="Kuo A."/>
            <person name="Mondo S."/>
            <person name="Pangilinan J."/>
            <person name="Riley R."/>
            <person name="LaButti K."/>
            <person name="Andreopoulos B."/>
            <person name="Lipzen A."/>
            <person name="Chen C."/>
            <person name="Yan M."/>
            <person name="Daum C."/>
            <person name="Ng V."/>
            <person name="Clum A."/>
            <person name="Steindorff A."/>
            <person name="Ohm R.A."/>
            <person name="Martin F."/>
            <person name="Silar P."/>
            <person name="Natvig D.O."/>
            <person name="Lalanne C."/>
            <person name="Gautier V."/>
            <person name="Ament-Velasquez S.L."/>
            <person name="Kruys A."/>
            <person name="Hutchinson M.I."/>
            <person name="Powell A.J."/>
            <person name="Barry K."/>
            <person name="Miller A.N."/>
            <person name="Grigoriev I.V."/>
            <person name="Debuchy R."/>
            <person name="Gladieux P."/>
            <person name="Hiltunen Thoren M."/>
            <person name="Johannesson H."/>
        </authorList>
    </citation>
    <scope>NUCLEOTIDE SEQUENCE</scope>
    <source>
        <strain evidence="3">CBS 232.78</strain>
    </source>
</reference>
<evidence type="ECO:0000313" key="4">
    <source>
        <dbReference type="Proteomes" id="UP001285441"/>
    </source>
</evidence>
<sequence>MRSPIHSILILAAAAALPLLTAAADDNGSTTIIAPSLRIVTTFVPLPSATPTASSPQTGCPTVTATRELCTTCPVPACLGLSTVTQSCGCPMPVPTVYLDFPCADNCKGVWCTTSFDIITPSETCSLAGSSSSGKRSNTTVTRGTSSSTSSSVQTNVAGKMAIPGLGLVWWWFLACSLILCPV</sequence>
<organism evidence="3 4">
    <name type="scientific">Podospora didyma</name>
    <dbReference type="NCBI Taxonomy" id="330526"/>
    <lineage>
        <taxon>Eukaryota</taxon>
        <taxon>Fungi</taxon>
        <taxon>Dikarya</taxon>
        <taxon>Ascomycota</taxon>
        <taxon>Pezizomycotina</taxon>
        <taxon>Sordariomycetes</taxon>
        <taxon>Sordariomycetidae</taxon>
        <taxon>Sordariales</taxon>
        <taxon>Podosporaceae</taxon>
        <taxon>Podospora</taxon>
    </lineage>
</organism>
<keyword evidence="4" id="KW-1185">Reference proteome</keyword>
<evidence type="ECO:0000313" key="3">
    <source>
        <dbReference type="EMBL" id="KAK3393927.1"/>
    </source>
</evidence>
<proteinExistence type="predicted"/>
<protein>
    <recommendedName>
        <fullName evidence="5">Extracellular membrane protein CFEM domain-containing protein</fullName>
    </recommendedName>
</protein>
<feature type="signal peptide" evidence="2">
    <location>
        <begin position="1"/>
        <end position="23"/>
    </location>
</feature>
<evidence type="ECO:0000256" key="2">
    <source>
        <dbReference type="SAM" id="SignalP"/>
    </source>
</evidence>
<dbReference type="EMBL" id="JAULSW010000001">
    <property type="protein sequence ID" value="KAK3393927.1"/>
    <property type="molecule type" value="Genomic_DNA"/>
</dbReference>
<evidence type="ECO:0000256" key="1">
    <source>
        <dbReference type="SAM" id="MobiDB-lite"/>
    </source>
</evidence>